<dbReference type="Proteomes" id="UP001597183">
    <property type="component" value="Unassembled WGS sequence"/>
</dbReference>
<accession>A0ABW4A804</accession>
<proteinExistence type="predicted"/>
<organism evidence="1 2">
    <name type="scientific">Actinoplanes sichuanensis</name>
    <dbReference type="NCBI Taxonomy" id="512349"/>
    <lineage>
        <taxon>Bacteria</taxon>
        <taxon>Bacillati</taxon>
        <taxon>Actinomycetota</taxon>
        <taxon>Actinomycetes</taxon>
        <taxon>Micromonosporales</taxon>
        <taxon>Micromonosporaceae</taxon>
        <taxon>Actinoplanes</taxon>
    </lineage>
</organism>
<comment type="caution">
    <text evidence="1">The sequence shown here is derived from an EMBL/GenBank/DDBJ whole genome shotgun (WGS) entry which is preliminary data.</text>
</comment>
<dbReference type="RefSeq" id="WP_317786536.1">
    <property type="nucleotide sequence ID" value="NZ_AP028461.1"/>
</dbReference>
<gene>
    <name evidence="1" type="ORF">ACFQ5G_12580</name>
</gene>
<name>A0ABW4A804_9ACTN</name>
<reference evidence="2" key="1">
    <citation type="journal article" date="2019" name="Int. J. Syst. Evol. Microbiol.">
        <title>The Global Catalogue of Microorganisms (GCM) 10K type strain sequencing project: providing services to taxonomists for standard genome sequencing and annotation.</title>
        <authorList>
            <consortium name="The Broad Institute Genomics Platform"/>
            <consortium name="The Broad Institute Genome Sequencing Center for Infectious Disease"/>
            <person name="Wu L."/>
            <person name="Ma J."/>
        </authorList>
    </citation>
    <scope>NUCLEOTIDE SEQUENCE [LARGE SCALE GENOMIC DNA]</scope>
    <source>
        <strain evidence="2">CCM 7526</strain>
    </source>
</reference>
<protein>
    <submittedName>
        <fullName evidence="1">Uncharacterized protein</fullName>
    </submittedName>
</protein>
<keyword evidence="2" id="KW-1185">Reference proteome</keyword>
<sequence length="79" mass="8734">MIEVAGEWWGTADEVAGHIGQGVTADAVRWWSRYDGLTKARTTDDHGRPQVRYPLSQAIRIDAAKRAGSRGRKRAAWAA</sequence>
<evidence type="ECO:0000313" key="1">
    <source>
        <dbReference type="EMBL" id="MFD1366182.1"/>
    </source>
</evidence>
<dbReference type="EMBL" id="JBHTMK010000016">
    <property type="protein sequence ID" value="MFD1366182.1"/>
    <property type="molecule type" value="Genomic_DNA"/>
</dbReference>
<evidence type="ECO:0000313" key="2">
    <source>
        <dbReference type="Proteomes" id="UP001597183"/>
    </source>
</evidence>